<proteinExistence type="predicted"/>
<gene>
    <name evidence="1" type="ORF">JVT61DRAFT_3191</name>
</gene>
<organism evidence="1 2">
    <name type="scientific">Boletus reticuloceps</name>
    <dbReference type="NCBI Taxonomy" id="495285"/>
    <lineage>
        <taxon>Eukaryota</taxon>
        <taxon>Fungi</taxon>
        <taxon>Dikarya</taxon>
        <taxon>Basidiomycota</taxon>
        <taxon>Agaricomycotina</taxon>
        <taxon>Agaricomycetes</taxon>
        <taxon>Agaricomycetidae</taxon>
        <taxon>Boletales</taxon>
        <taxon>Boletineae</taxon>
        <taxon>Boletaceae</taxon>
        <taxon>Boletoideae</taxon>
        <taxon>Boletus</taxon>
    </lineage>
</organism>
<dbReference type="Proteomes" id="UP000683000">
    <property type="component" value="Unassembled WGS sequence"/>
</dbReference>
<accession>A0A8I3A8B3</accession>
<protein>
    <submittedName>
        <fullName evidence="1">Uncharacterized protein</fullName>
    </submittedName>
</protein>
<name>A0A8I3A8B3_9AGAM</name>
<evidence type="ECO:0000313" key="2">
    <source>
        <dbReference type="Proteomes" id="UP000683000"/>
    </source>
</evidence>
<dbReference type="AlphaFoldDB" id="A0A8I3A8B3"/>
<reference evidence="1" key="1">
    <citation type="submission" date="2021-03" db="EMBL/GenBank/DDBJ databases">
        <title>Evolutionary innovations through gain and loss of genes in the ectomycorrhizal Boletales.</title>
        <authorList>
            <person name="Wu G."/>
            <person name="Miyauchi S."/>
            <person name="Morin E."/>
            <person name="Yang Z.-L."/>
            <person name="Xu J."/>
            <person name="Martin F.M."/>
        </authorList>
    </citation>
    <scope>NUCLEOTIDE SEQUENCE</scope>
    <source>
        <strain evidence="1">BR01</strain>
    </source>
</reference>
<keyword evidence="2" id="KW-1185">Reference proteome</keyword>
<evidence type="ECO:0000313" key="1">
    <source>
        <dbReference type="EMBL" id="KAG6375623.1"/>
    </source>
</evidence>
<comment type="caution">
    <text evidence="1">The sequence shown here is derived from an EMBL/GenBank/DDBJ whole genome shotgun (WGS) entry which is preliminary data.</text>
</comment>
<sequence>MALASAASFLSSVAFHTFQKFDLPHLSRFEILAQPSTVVALLSCVNVPLNAELRLNSAIKDRSSTPDHYDLLCSLLAQTFSMSEDETQYGQTIRTSLVTFSQRRDTIIGFCTLECDSETGSLPVPGSGWDRQFSLKITHSNRYVTTNHNWERIMSYTCCPIPLSNVRTLCVSRPLYSQTSWTHILGNIPSLRYLKLSHGAMPAIAPLLSFLLVTAQTTRVDMPIEVEIRYLYRYWRCWSLKTSTFLQCCRRTYNLSTTHSPPAKTLAFDLL</sequence>
<dbReference type="OrthoDB" id="2777543at2759"/>
<dbReference type="EMBL" id="JAGFBS010000014">
    <property type="protein sequence ID" value="KAG6375623.1"/>
    <property type="molecule type" value="Genomic_DNA"/>
</dbReference>